<protein>
    <submittedName>
        <fullName evidence="1">Uncharacterized protein</fullName>
    </submittedName>
</protein>
<accession>A0AAU9EZJ7</accession>
<sequence length="299" mass="34627">MVTKPRKSLVLPERPKGFICHRAGEENLPPELVATEIPEEAQFLAGVFWSWSPAHCLVDRFFLSSNEQGSHWLLWLQWANADWEWKTELYAFGPKRDVPPETAALYLLVDAFTYDNRKERLTNAFHEIDEVGLLKVPQLEAIARIAWPDDERYQEPEPEMVPVPEAKTTRKNGELIRKGKRLFAVEALPTDPIYTRSVQVGGFIKTDSFTHNQPTLKERGFTIRELPPDDPIYTQGFQVGGWITSDSFPNTKRWEDMTEAERQVYADRGHQQVMETLHRELLELFPHHVRKETSSSDDE</sequence>
<evidence type="ECO:0000313" key="2">
    <source>
        <dbReference type="Proteomes" id="UP001366166"/>
    </source>
</evidence>
<dbReference type="KEGG" id="dmp:FAK_40260"/>
<dbReference type="Proteomes" id="UP001366166">
    <property type="component" value="Chromosome"/>
</dbReference>
<proteinExistence type="predicted"/>
<dbReference type="RefSeq" id="WP_338603539.1">
    <property type="nucleotide sequence ID" value="NZ_AP028679.1"/>
</dbReference>
<evidence type="ECO:0000313" key="1">
    <source>
        <dbReference type="EMBL" id="BEQ16960.1"/>
    </source>
</evidence>
<gene>
    <name evidence="1" type="ORF">FAK_40260</name>
</gene>
<keyword evidence="2" id="KW-1185">Reference proteome</keyword>
<organism evidence="1 2">
    <name type="scientific">Desulfoferula mesophila</name>
    <dbReference type="NCBI Taxonomy" id="3058419"/>
    <lineage>
        <taxon>Bacteria</taxon>
        <taxon>Pseudomonadati</taxon>
        <taxon>Thermodesulfobacteriota</taxon>
        <taxon>Desulfarculia</taxon>
        <taxon>Desulfarculales</taxon>
        <taxon>Desulfarculaceae</taxon>
        <taxon>Desulfoferula</taxon>
    </lineage>
</organism>
<dbReference type="AlphaFoldDB" id="A0AAU9EZJ7"/>
<dbReference type="EMBL" id="AP028679">
    <property type="protein sequence ID" value="BEQ16960.1"/>
    <property type="molecule type" value="Genomic_DNA"/>
</dbReference>
<reference evidence="2" key="1">
    <citation type="journal article" date="2023" name="Arch. Microbiol.">
        <title>Desulfoferula mesophilus gen. nov. sp. nov., a mesophilic sulfate-reducing bacterium isolated from a brackish lake sediment.</title>
        <authorList>
            <person name="Watanabe T."/>
            <person name="Yabe T."/>
            <person name="Tsuji J.M."/>
            <person name="Fukui M."/>
        </authorList>
    </citation>
    <scope>NUCLEOTIDE SEQUENCE [LARGE SCALE GENOMIC DNA]</scope>
    <source>
        <strain evidence="2">12FAK</strain>
    </source>
</reference>
<name>A0AAU9EZJ7_9BACT</name>